<comment type="caution">
    <text evidence="1">The sequence shown here is derived from an EMBL/GenBank/DDBJ whole genome shotgun (WGS) entry which is preliminary data.</text>
</comment>
<protein>
    <submittedName>
        <fullName evidence="1">Uncharacterized protein</fullName>
    </submittedName>
</protein>
<dbReference type="AlphaFoldDB" id="A0A8H3LVD6"/>
<organism evidence="1 2">
    <name type="scientific">Rhizophagus clarus</name>
    <dbReference type="NCBI Taxonomy" id="94130"/>
    <lineage>
        <taxon>Eukaryota</taxon>
        <taxon>Fungi</taxon>
        <taxon>Fungi incertae sedis</taxon>
        <taxon>Mucoromycota</taxon>
        <taxon>Glomeromycotina</taxon>
        <taxon>Glomeromycetes</taxon>
        <taxon>Glomerales</taxon>
        <taxon>Glomeraceae</taxon>
        <taxon>Rhizophagus</taxon>
    </lineage>
</organism>
<sequence>MYFYIRRVRKKPICYTEPASLQQSLFRLSTENESSWTARSARITASQSFSYKREKVGVPISTAKGSQLRTVCSRQTSKEFEPGSSIILEQLVLESGSLWEDTEEKSPSSFPLMTWN</sequence>
<dbReference type="OrthoDB" id="2427764at2759"/>
<evidence type="ECO:0000313" key="1">
    <source>
        <dbReference type="EMBL" id="GES95648.1"/>
    </source>
</evidence>
<dbReference type="Proteomes" id="UP000615446">
    <property type="component" value="Unassembled WGS sequence"/>
</dbReference>
<evidence type="ECO:0000313" key="2">
    <source>
        <dbReference type="Proteomes" id="UP000615446"/>
    </source>
</evidence>
<name>A0A8H3LVD6_9GLOM</name>
<proteinExistence type="predicted"/>
<reference evidence="1" key="1">
    <citation type="submission" date="2019-10" db="EMBL/GenBank/DDBJ databases">
        <title>Conservation and host-specific expression of non-tandemly repeated heterogenous ribosome RNA gene in arbuscular mycorrhizal fungi.</title>
        <authorList>
            <person name="Maeda T."/>
            <person name="Kobayashi Y."/>
            <person name="Nakagawa T."/>
            <person name="Ezawa T."/>
            <person name="Yamaguchi K."/>
            <person name="Bino T."/>
            <person name="Nishimoto Y."/>
            <person name="Shigenobu S."/>
            <person name="Kawaguchi M."/>
        </authorList>
    </citation>
    <scope>NUCLEOTIDE SEQUENCE</scope>
    <source>
        <strain evidence="1">HR1</strain>
    </source>
</reference>
<dbReference type="EMBL" id="BLAL01000244">
    <property type="protein sequence ID" value="GES95648.1"/>
    <property type="molecule type" value="Genomic_DNA"/>
</dbReference>
<gene>
    <name evidence="1" type="ORF">RCL2_002231200</name>
</gene>
<accession>A0A8H3LVD6</accession>